<dbReference type="EMBL" id="HG692308">
    <property type="protein sequence ID" value="CDI82425.1"/>
    <property type="molecule type" value="Genomic_DNA"/>
</dbReference>
<feature type="compositionally biased region" description="Gly residues" evidence="1">
    <location>
        <begin position="25"/>
        <end position="35"/>
    </location>
</feature>
<feature type="region of interest" description="Disordered" evidence="1">
    <location>
        <begin position="11"/>
        <end position="56"/>
    </location>
</feature>
<evidence type="ECO:0000313" key="2">
    <source>
        <dbReference type="EMBL" id="CDI82425.1"/>
    </source>
</evidence>
<accession>U6GQF4</accession>
<sequence length="97" mass="10481">MSGRGAYYKAKYGGGGRGGRQHYSAGGGGYQGYGSGRRPFQEENEEHSGGIGAPSSSFVHERDLSKCLISLEGKSYGAYKDLIGCWKVCEFLLFLDK</sequence>
<gene>
    <name evidence="2" type="ORF">EPH_0054510</name>
</gene>
<protein>
    <submittedName>
        <fullName evidence="2">Uncharacterized protein</fullName>
    </submittedName>
</protein>
<reference evidence="2" key="1">
    <citation type="submission" date="2013-10" db="EMBL/GenBank/DDBJ databases">
        <title>Genomic analysis of the causative agents of coccidiosis in chickens.</title>
        <authorList>
            <person name="Reid A.J."/>
            <person name="Blake D."/>
            <person name="Billington K."/>
            <person name="Browne H."/>
            <person name="Dunn M."/>
            <person name="Hung S."/>
            <person name="Kawahara F."/>
            <person name="Miranda-Saavedra D."/>
            <person name="Mourier T."/>
            <person name="Nagra H."/>
            <person name="Otto T.D."/>
            <person name="Rawlings N."/>
            <person name="Sanchez A."/>
            <person name="Sanders M."/>
            <person name="Subramaniam C."/>
            <person name="Tay Y."/>
            <person name="Dear P."/>
            <person name="Doerig C."/>
            <person name="Gruber A."/>
            <person name="Parkinson J."/>
            <person name="Shirley M."/>
            <person name="Wan K.L."/>
            <person name="Berriman M."/>
            <person name="Tomley F."/>
            <person name="Pain A."/>
        </authorList>
    </citation>
    <scope>NUCLEOTIDE SEQUENCE [LARGE SCALE GENOMIC DNA]</scope>
    <source>
        <strain evidence="2">Houghton</strain>
    </source>
</reference>
<proteinExistence type="predicted"/>
<organism evidence="2 3">
    <name type="scientific">Eimeria praecox</name>
    <dbReference type="NCBI Taxonomy" id="51316"/>
    <lineage>
        <taxon>Eukaryota</taxon>
        <taxon>Sar</taxon>
        <taxon>Alveolata</taxon>
        <taxon>Apicomplexa</taxon>
        <taxon>Conoidasida</taxon>
        <taxon>Coccidia</taxon>
        <taxon>Eucoccidiorida</taxon>
        <taxon>Eimeriorina</taxon>
        <taxon>Eimeriidae</taxon>
        <taxon>Eimeria</taxon>
    </lineage>
</organism>
<dbReference type="VEuPathDB" id="ToxoDB:EPH_0054510"/>
<evidence type="ECO:0000256" key="1">
    <source>
        <dbReference type="SAM" id="MobiDB-lite"/>
    </source>
</evidence>
<keyword evidence="3" id="KW-1185">Reference proteome</keyword>
<reference evidence="2" key="2">
    <citation type="submission" date="2013-10" db="EMBL/GenBank/DDBJ databases">
        <authorList>
            <person name="Aslett M."/>
        </authorList>
    </citation>
    <scope>NUCLEOTIDE SEQUENCE [LARGE SCALE GENOMIC DNA]</scope>
    <source>
        <strain evidence="2">Houghton</strain>
    </source>
</reference>
<dbReference type="AlphaFoldDB" id="U6GQF4"/>
<name>U6GQF4_9EIME</name>
<dbReference type="Proteomes" id="UP000018201">
    <property type="component" value="Unassembled WGS sequence"/>
</dbReference>
<evidence type="ECO:0000313" key="3">
    <source>
        <dbReference type="Proteomes" id="UP000018201"/>
    </source>
</evidence>